<dbReference type="Proteomes" id="UP000694845">
    <property type="component" value="Unplaced"/>
</dbReference>
<reference evidence="7" key="1">
    <citation type="submission" date="2025-08" db="UniProtKB">
        <authorList>
            <consortium name="RefSeq"/>
        </authorList>
    </citation>
    <scope>IDENTIFICATION</scope>
</reference>
<keyword evidence="2" id="KW-1133">Transmembrane helix</keyword>
<dbReference type="GO" id="GO:0008270">
    <property type="term" value="F:zinc ion binding"/>
    <property type="evidence" value="ECO:0007669"/>
    <property type="project" value="UniProtKB-KW"/>
</dbReference>
<feature type="compositionally biased region" description="Low complexity" evidence="4">
    <location>
        <begin position="317"/>
        <end position="331"/>
    </location>
</feature>
<dbReference type="GO" id="GO:1903373">
    <property type="term" value="P:positive regulation of endoplasmic reticulum tubular network organization"/>
    <property type="evidence" value="ECO:0007669"/>
    <property type="project" value="UniProtKB-UniRule"/>
</dbReference>
<feature type="transmembrane region" description="Helical" evidence="2">
    <location>
        <begin position="43"/>
        <end position="66"/>
    </location>
</feature>
<feature type="region of interest" description="Disordered" evidence="4">
    <location>
        <begin position="279"/>
        <end position="396"/>
    </location>
</feature>
<feature type="coiled-coil region" evidence="3">
    <location>
        <begin position="5"/>
        <end position="32"/>
    </location>
</feature>
<feature type="region of interest" description="Disordered" evidence="4">
    <location>
        <begin position="137"/>
        <end position="219"/>
    </location>
</feature>
<dbReference type="GO" id="GO:0071788">
    <property type="term" value="P:endoplasmic reticulum tubular network maintenance"/>
    <property type="evidence" value="ECO:0007669"/>
    <property type="project" value="UniProtKB-UniRule"/>
</dbReference>
<feature type="domain" description="Lunapark zinc ribbon" evidence="5">
    <location>
        <begin position="224"/>
        <end position="273"/>
    </location>
</feature>
<dbReference type="KEGG" id="aplc:110987276"/>
<feature type="coiled-coil region" evidence="3">
    <location>
        <begin position="103"/>
        <end position="130"/>
    </location>
</feature>
<keyword evidence="2" id="KW-0812">Transmembrane</keyword>
<name>A0A8B7ZKX8_ACAPL</name>
<dbReference type="Pfam" id="PF10058">
    <property type="entry name" value="Zn_ribbon_10"/>
    <property type="match status" value="1"/>
</dbReference>
<dbReference type="RefSeq" id="XP_022105550.1">
    <property type="nucleotide sequence ID" value="XM_022249858.1"/>
</dbReference>
<dbReference type="OrthoDB" id="1725934at2759"/>
<dbReference type="PANTHER" id="PTHR22166:SF12">
    <property type="entry name" value="ENDOPLASMIC RETICULUM JUNCTION FORMATION PROTEIN LUNAPARK"/>
    <property type="match status" value="1"/>
</dbReference>
<dbReference type="GO" id="GO:0098826">
    <property type="term" value="C:endoplasmic reticulum tubular network membrane"/>
    <property type="evidence" value="ECO:0007669"/>
    <property type="project" value="UniProtKB-UniRule"/>
</dbReference>
<feature type="compositionally biased region" description="Polar residues" evidence="4">
    <location>
        <begin position="341"/>
        <end position="359"/>
    </location>
</feature>
<keyword evidence="2" id="KW-0863">Zinc-finger</keyword>
<dbReference type="AlphaFoldDB" id="A0A8B7ZKX8"/>
<proteinExistence type="inferred from homology"/>
<dbReference type="GeneID" id="110987276"/>
<keyword evidence="2" id="KW-0256">Endoplasmic reticulum</keyword>
<feature type="compositionally biased region" description="Polar residues" evidence="4">
    <location>
        <begin position="289"/>
        <end position="316"/>
    </location>
</feature>
<dbReference type="PANTHER" id="PTHR22166">
    <property type="entry name" value="ENDOPLASMIC RETICULUM JUNCTION FORMATION PROTEIN LUNAPARK"/>
    <property type="match status" value="1"/>
</dbReference>
<comment type="domain">
    <text evidence="2">The C4-type zinc finger motif is necessary both for its ER three-way tubular junction localization and formation.</text>
</comment>
<keyword evidence="2" id="KW-0479">Metal-binding</keyword>
<organism evidence="6 7">
    <name type="scientific">Acanthaster planci</name>
    <name type="common">Crown-of-thorns starfish</name>
    <dbReference type="NCBI Taxonomy" id="133434"/>
    <lineage>
        <taxon>Eukaryota</taxon>
        <taxon>Metazoa</taxon>
        <taxon>Echinodermata</taxon>
        <taxon>Eleutherozoa</taxon>
        <taxon>Asterozoa</taxon>
        <taxon>Asteroidea</taxon>
        <taxon>Valvatacea</taxon>
        <taxon>Valvatida</taxon>
        <taxon>Acanthasteridae</taxon>
        <taxon>Acanthaster</taxon>
    </lineage>
</organism>
<keyword evidence="2" id="KW-0862">Zinc</keyword>
<comment type="subcellular location">
    <subcellularLocation>
        <location evidence="2">Endoplasmic reticulum membrane</location>
        <topology evidence="2">Multi-pass membrane protein</topology>
    </subcellularLocation>
</comment>
<keyword evidence="6" id="KW-1185">Reference proteome</keyword>
<evidence type="ECO:0000259" key="5">
    <source>
        <dbReference type="Pfam" id="PF10058"/>
    </source>
</evidence>
<protein>
    <recommendedName>
        <fullName evidence="2">Endoplasmic reticulum junction formation protein lunapark</fullName>
    </recommendedName>
</protein>
<evidence type="ECO:0000313" key="7">
    <source>
        <dbReference type="RefSeq" id="XP_022105550.1"/>
    </source>
</evidence>
<evidence type="ECO:0000256" key="1">
    <source>
        <dbReference type="ARBA" id="ARBA00009940"/>
    </source>
</evidence>
<comment type="similarity">
    <text evidence="1 2">Belongs to the lunapark family.</text>
</comment>
<gene>
    <name evidence="7" type="primary">LOC110987276</name>
</gene>
<dbReference type="InterPro" id="IPR040115">
    <property type="entry name" value="Lnp"/>
</dbReference>
<comment type="function">
    <text evidence="2">Plays a role in determining ER morphology.</text>
</comment>
<evidence type="ECO:0000313" key="6">
    <source>
        <dbReference type="Proteomes" id="UP000694845"/>
    </source>
</evidence>
<keyword evidence="2" id="KW-0472">Membrane</keyword>
<evidence type="ECO:0000256" key="4">
    <source>
        <dbReference type="SAM" id="MobiDB-lite"/>
    </source>
</evidence>
<evidence type="ECO:0000256" key="3">
    <source>
        <dbReference type="SAM" id="Coils"/>
    </source>
</evidence>
<accession>A0A8B7ZKX8</accession>
<evidence type="ECO:0000256" key="2">
    <source>
        <dbReference type="RuleBase" id="RU367073"/>
    </source>
</evidence>
<keyword evidence="3" id="KW-0175">Coiled coil</keyword>
<feature type="transmembrane region" description="Helical" evidence="2">
    <location>
        <begin position="78"/>
        <end position="100"/>
    </location>
</feature>
<sequence length="396" mass="43938">MGTYLQDVQTRKKSTIEQLEAIEKKMEALLSLKRRDTQREKQIMGSLLLYSVIVYLLMALFFYFYYEAKDWKGRATQILPFLLFPVLIFGIRKSLQWYFVKRIARNQMALEDLKAEKKQILEDVKDKESYKKAKEILDRFDPSSSPPPPQPVVAIVPKPGQPPVPKLRQRPMTARGARTPNTPPQRPQQRGPPTLAPKLTPQQQLMMRPQAPPRPILPRERGTVDKLVDFLVGDGPSSRYALICRHCYSHNGMALQEEFEYLAFKCAYCGVFNPSKKVRPQAPQLPVASPSQRQGSPSRVPTAENTPRRGSTSEGGSQSDSDVASSSSIPPSNTPRPDVQTEGTAQDGGSTQDDATAQDNAIGDTPSDTPSAAPPDTHGGEAEPLEVEEIQGQSAS</sequence>
<dbReference type="InterPro" id="IPR019273">
    <property type="entry name" value="Lunapark_Znf"/>
</dbReference>